<reference evidence="5" key="1">
    <citation type="submission" date="2021-10" db="EMBL/GenBank/DDBJ databases">
        <title>Novel species in genus Arthrobacter.</title>
        <authorList>
            <person name="Liu Y."/>
        </authorList>
    </citation>
    <scope>NUCLEOTIDE SEQUENCE</scope>
    <source>
        <strain evidence="5">Zg-Y809</strain>
    </source>
</reference>
<dbReference type="PROSITE" id="PS52050">
    <property type="entry name" value="WYL"/>
    <property type="match status" value="2"/>
</dbReference>
<evidence type="ECO:0000259" key="3">
    <source>
        <dbReference type="Pfam" id="PF19187"/>
    </source>
</evidence>
<proteinExistence type="predicted"/>
<dbReference type="RefSeq" id="WP_227907811.1">
    <property type="nucleotide sequence ID" value="NZ_CP095461.1"/>
</dbReference>
<evidence type="ECO:0000313" key="5">
    <source>
        <dbReference type="EMBL" id="MCC3269372.1"/>
    </source>
</evidence>
<dbReference type="Pfam" id="PF25583">
    <property type="entry name" value="WCX"/>
    <property type="match status" value="1"/>
</dbReference>
<evidence type="ECO:0000259" key="2">
    <source>
        <dbReference type="Pfam" id="PF13280"/>
    </source>
</evidence>
<dbReference type="InterPro" id="IPR051534">
    <property type="entry name" value="CBASS_pafABC_assoc_protein"/>
</dbReference>
<evidence type="ECO:0000256" key="1">
    <source>
        <dbReference type="SAM" id="MobiDB-lite"/>
    </source>
</evidence>
<dbReference type="Pfam" id="PF19187">
    <property type="entry name" value="HTH_PafC"/>
    <property type="match status" value="1"/>
</dbReference>
<accession>A0A9X1M1S3</accession>
<dbReference type="Pfam" id="PF13280">
    <property type="entry name" value="WYL"/>
    <property type="match status" value="2"/>
</dbReference>
<feature type="region of interest" description="Disordered" evidence="1">
    <location>
        <begin position="171"/>
        <end position="192"/>
    </location>
</feature>
<dbReference type="AlphaFoldDB" id="A0A9X1M1S3"/>
<dbReference type="EMBL" id="JAJFZP010000006">
    <property type="protein sequence ID" value="MCC3269372.1"/>
    <property type="molecule type" value="Genomic_DNA"/>
</dbReference>
<gene>
    <name evidence="5" type="ORF">LJ751_08340</name>
</gene>
<feature type="domain" description="PafC HTH" evidence="3">
    <location>
        <begin position="363"/>
        <end position="474"/>
    </location>
</feature>
<evidence type="ECO:0000259" key="4">
    <source>
        <dbReference type="Pfam" id="PF25583"/>
    </source>
</evidence>
<dbReference type="InterPro" id="IPR057727">
    <property type="entry name" value="WCX_dom"/>
</dbReference>
<dbReference type="Proteomes" id="UP001139264">
    <property type="component" value="Unassembled WGS sequence"/>
</dbReference>
<protein>
    <submittedName>
        <fullName evidence="5">WYL domain-containing protein</fullName>
    </submittedName>
</protein>
<feature type="domain" description="WCX" evidence="4">
    <location>
        <begin position="259"/>
        <end position="333"/>
    </location>
</feature>
<dbReference type="InterPro" id="IPR043839">
    <property type="entry name" value="PafC_HTH"/>
</dbReference>
<feature type="domain" description="WYL" evidence="2">
    <location>
        <begin position="150"/>
        <end position="229"/>
    </location>
</feature>
<name>A0A9X1M1S3_9MICC</name>
<organism evidence="5 6">
    <name type="scientific">Arthrobacter gengyunqii</name>
    <dbReference type="NCBI Taxonomy" id="2886940"/>
    <lineage>
        <taxon>Bacteria</taxon>
        <taxon>Bacillati</taxon>
        <taxon>Actinomycetota</taxon>
        <taxon>Actinomycetes</taxon>
        <taxon>Micrococcales</taxon>
        <taxon>Micrococcaceae</taxon>
        <taxon>Arthrobacter</taxon>
    </lineage>
</organism>
<feature type="domain" description="WYL" evidence="2">
    <location>
        <begin position="499"/>
        <end position="567"/>
    </location>
</feature>
<dbReference type="PANTHER" id="PTHR34580">
    <property type="match status" value="1"/>
</dbReference>
<sequence>MSANRTERLLNLVIALLSTRRGFTKHELFDEIELYSEAPSTAAREKLFDRDKAFLREQGIPVESYSEETLYDQDNSVRRYRIRADAYRLPGVRFTPEESAVLALAAGMWEQASLGSAAARALRRLQTRGVDADDAAASPLQPRIRTNDPHFETVWKATVTRTPISFGYRPADRARTAGDEPASPARRRRSTVRHLQPWGMGSRFGHWYVVGWDLDRKAERFFRLSRMSAPVTLGDGSYEVPASFSIDASLASLDSVFAPVPALVRVRKGAAAELRLRDGAKTAPAEQPGWEELTLTVPDLDALAADTAALGASAVAVHPPALRSAVADLLRLALEAQTKPVPAFTLGRRAPTPAASSTAAQSHLTRLLDLVPYVLGNQGADLEDTARRFGVSSAQLATDLNLLFVSGPRHYPNGLMDVNFENGQIFIDNADDLSEPVRLGMDEAAALMVGLETLASLPGVGETPALASALEKLSEAAGESAQAGSVVAARLAEPEGSAEILNTLQQAIAGRRQLDLRYLVPSRDEVTDRTVDPRRLFSVNNLWYLEAWCHRSEGVRNFRVDRIHQVTDSGPASWQGPVPNAAFPSGLFRPGTEDTLVTLVLGPSASWVESAYDAARRADLPRGRSAVELRVGNTRWIPGFIARQGGSAAVAAPADLRSETGRWLREALENYGPDPQG</sequence>
<comment type="caution">
    <text evidence="5">The sequence shown here is derived from an EMBL/GenBank/DDBJ whole genome shotgun (WGS) entry which is preliminary data.</text>
</comment>
<dbReference type="InterPro" id="IPR026881">
    <property type="entry name" value="WYL_dom"/>
</dbReference>
<dbReference type="PANTHER" id="PTHR34580:SF1">
    <property type="entry name" value="PROTEIN PAFC"/>
    <property type="match status" value="1"/>
</dbReference>
<evidence type="ECO:0000313" key="6">
    <source>
        <dbReference type="Proteomes" id="UP001139264"/>
    </source>
</evidence>